<dbReference type="OrthoDB" id="9969732at2"/>
<sequence length="128" mass="13693">MTRKKPLEAEMTLIDELVVVLATLAAQMSAAVAEINDANVGAVVSIRHIARLITYISNSVAVAKASNDTPPERARIVSSLLSTLRQLESDERMQLDTRRAVSAQHELSITTATIAQVLAVVGDEEVAA</sequence>
<dbReference type="EMBL" id="JGYU01000002">
    <property type="protein sequence ID" value="KFI58132.1"/>
    <property type="molecule type" value="Genomic_DNA"/>
</dbReference>
<proteinExistence type="predicted"/>
<accession>A0A087AH82</accession>
<comment type="caution">
    <text evidence="1">The sequence shown here is derived from an EMBL/GenBank/DDBJ whole genome shotgun (WGS) entry which is preliminary data.</text>
</comment>
<name>A0A087AH82_9BIFI</name>
<evidence type="ECO:0000313" key="2">
    <source>
        <dbReference type="Proteomes" id="UP000028995"/>
    </source>
</evidence>
<gene>
    <name evidence="1" type="ORF">BCHO_0215</name>
</gene>
<reference evidence="1 2" key="1">
    <citation type="submission" date="2014-03" db="EMBL/GenBank/DDBJ databases">
        <title>Genomics of Bifidobacteria.</title>
        <authorList>
            <person name="Ventura M."/>
            <person name="Milani C."/>
            <person name="Lugli G.A."/>
        </authorList>
    </citation>
    <scope>NUCLEOTIDE SEQUENCE [LARGE SCALE GENOMIC DNA]</scope>
    <source>
        <strain evidence="1 2">LMG 10510</strain>
    </source>
</reference>
<dbReference type="Proteomes" id="UP000028995">
    <property type="component" value="Unassembled WGS sequence"/>
</dbReference>
<dbReference type="AlphaFoldDB" id="A0A087AH82"/>
<evidence type="ECO:0000313" key="1">
    <source>
        <dbReference type="EMBL" id="KFI58132.1"/>
    </source>
</evidence>
<protein>
    <submittedName>
        <fullName evidence="1">Uncharacterized protein</fullName>
    </submittedName>
</protein>
<organism evidence="1 2">
    <name type="scientific">Bifidobacterium choerinum</name>
    <dbReference type="NCBI Taxonomy" id="35760"/>
    <lineage>
        <taxon>Bacteria</taxon>
        <taxon>Bacillati</taxon>
        <taxon>Actinomycetota</taxon>
        <taxon>Actinomycetes</taxon>
        <taxon>Bifidobacteriales</taxon>
        <taxon>Bifidobacteriaceae</taxon>
        <taxon>Bifidobacterium</taxon>
    </lineage>
</organism>
<dbReference type="STRING" id="35760.BCHO_0215"/>
<dbReference type="RefSeq" id="WP_024541437.1">
    <property type="nucleotide sequence ID" value="NZ_JGYU01000002.1"/>
</dbReference>
<keyword evidence="2" id="KW-1185">Reference proteome</keyword>